<dbReference type="EMBL" id="CP081495">
    <property type="protein sequence ID" value="UYW02208.1"/>
    <property type="molecule type" value="Genomic_DNA"/>
</dbReference>
<keyword evidence="2" id="KW-0645">Protease</keyword>
<evidence type="ECO:0000313" key="8">
    <source>
        <dbReference type="EMBL" id="UYW02208.1"/>
    </source>
</evidence>
<keyword evidence="6" id="KW-0812">Transmembrane</keyword>
<dbReference type="Proteomes" id="UP001163328">
    <property type="component" value="Chromosome"/>
</dbReference>
<gene>
    <name evidence="8" type="ORF">K5I29_04710</name>
</gene>
<accession>A0ABY6M0Y3</accession>
<evidence type="ECO:0000256" key="1">
    <source>
        <dbReference type="ARBA" id="ARBA00006247"/>
    </source>
</evidence>
<organism evidence="8 9">
    <name type="scientific">Flavobacterium agricola</name>
    <dbReference type="NCBI Taxonomy" id="2870839"/>
    <lineage>
        <taxon>Bacteria</taxon>
        <taxon>Pseudomonadati</taxon>
        <taxon>Bacteroidota</taxon>
        <taxon>Flavobacteriia</taxon>
        <taxon>Flavobacteriales</taxon>
        <taxon>Flavobacteriaceae</taxon>
        <taxon>Flavobacterium</taxon>
    </lineage>
</organism>
<feature type="transmembrane region" description="Helical" evidence="6">
    <location>
        <begin position="6"/>
        <end position="27"/>
    </location>
</feature>
<evidence type="ECO:0000256" key="3">
    <source>
        <dbReference type="ARBA" id="ARBA00022723"/>
    </source>
</evidence>
<name>A0ABY6M0Y3_9FLAO</name>
<dbReference type="InterPro" id="IPR047177">
    <property type="entry name" value="Pept_M20A"/>
</dbReference>
<keyword evidence="5" id="KW-0862">Zinc</keyword>
<dbReference type="SUPFAM" id="SSF53187">
    <property type="entry name" value="Zn-dependent exopeptidases"/>
    <property type="match status" value="1"/>
</dbReference>
<dbReference type="RefSeq" id="WP_264434705.1">
    <property type="nucleotide sequence ID" value="NZ_CP081495.1"/>
</dbReference>
<reference evidence="8" key="1">
    <citation type="submission" date="2021-08" db="EMBL/GenBank/DDBJ databases">
        <title>Flavobacterium sp. strain CC-SYL302.</title>
        <authorList>
            <person name="Lin S.-Y."/>
            <person name="Lee T.-H."/>
            <person name="Young C.-C."/>
        </authorList>
    </citation>
    <scope>NUCLEOTIDE SEQUENCE</scope>
    <source>
        <strain evidence="8">CC-SYL302</strain>
    </source>
</reference>
<proteinExistence type="inferred from homology"/>
<keyword evidence="6" id="KW-1133">Transmembrane helix</keyword>
<comment type="similarity">
    <text evidence="1">Belongs to the peptidase M20A family.</text>
</comment>
<protein>
    <submittedName>
        <fullName evidence="8">M20/M25/M40 family metallo-hydrolase</fullName>
    </submittedName>
</protein>
<dbReference type="InterPro" id="IPR002933">
    <property type="entry name" value="Peptidase_M20"/>
</dbReference>
<feature type="domain" description="Peptidase M20 dimerisation" evidence="7">
    <location>
        <begin position="267"/>
        <end position="409"/>
    </location>
</feature>
<dbReference type="Gene3D" id="3.30.70.360">
    <property type="match status" value="1"/>
</dbReference>
<evidence type="ECO:0000259" key="7">
    <source>
        <dbReference type="Pfam" id="PF07687"/>
    </source>
</evidence>
<keyword evidence="9" id="KW-1185">Reference proteome</keyword>
<dbReference type="InterPro" id="IPR011650">
    <property type="entry name" value="Peptidase_M20_dimer"/>
</dbReference>
<dbReference type="PANTHER" id="PTHR45962">
    <property type="entry name" value="N-FATTY-ACYL-AMINO ACID SYNTHASE/HYDROLASE PM20D1"/>
    <property type="match status" value="1"/>
</dbReference>
<keyword evidence="3" id="KW-0479">Metal-binding</keyword>
<keyword evidence="6" id="KW-0472">Membrane</keyword>
<sequence>MTIKRVFFALAFIVIALVAVLVIKMVSYPFQPTKKLKDHAKVYPYNGKAINRLAQAIRIPTISNVNYENTDFKPFNDFKSFLINSYPAIYKQMDTLTINKHGLVFKWKGKDATKKPILFLSHQDVVPISDYNFELDPTTGDRVFNLTNTETDSITEYQSEWKYPPFSGAVANGRIYGRGTLDMKGMLIAIMEAADELIAENYQPEQDVYFAFGQDEEVSGLNGAKKIAEYFKEQNIHFDAVYDEGGFVLGPKTVLKAVDKAVATVGVGEKGFLTVAIRVNGTGGHSSIPPKKGSLVLAAELAEKLNTNQLPATIIPPVANFINNIGGAMDFKSKLAISNQWLLGGVLLKTLENTPASNAMVRTTTALTMMHASDAPNVLSATTTLTVNFRILQGQTVADVLEHVKKQCEGYDTEIDIISQREPSNLSPTDSKQYLFLKDVIAKNYPNAIITPYLTIGGTDSYKYELVSDNVFRFMPVQINEYEQRLIHNDNESISIENYMRMINHFKLLMQQP</sequence>
<dbReference type="PROSITE" id="PS00758">
    <property type="entry name" value="ARGE_DAPE_CPG2_1"/>
    <property type="match status" value="1"/>
</dbReference>
<evidence type="ECO:0000256" key="2">
    <source>
        <dbReference type="ARBA" id="ARBA00022670"/>
    </source>
</evidence>
<dbReference type="SUPFAM" id="SSF55031">
    <property type="entry name" value="Bacterial exopeptidase dimerisation domain"/>
    <property type="match status" value="1"/>
</dbReference>
<dbReference type="Pfam" id="PF07687">
    <property type="entry name" value="M20_dimer"/>
    <property type="match status" value="1"/>
</dbReference>
<dbReference type="InterPro" id="IPR036264">
    <property type="entry name" value="Bact_exopeptidase_dim_dom"/>
</dbReference>
<dbReference type="PANTHER" id="PTHR45962:SF1">
    <property type="entry name" value="N-FATTY-ACYL-AMINO ACID SYNTHASE_HYDROLASE PM20D1"/>
    <property type="match status" value="1"/>
</dbReference>
<evidence type="ECO:0000256" key="5">
    <source>
        <dbReference type="ARBA" id="ARBA00022833"/>
    </source>
</evidence>
<evidence type="ECO:0000256" key="6">
    <source>
        <dbReference type="SAM" id="Phobius"/>
    </source>
</evidence>
<dbReference type="Pfam" id="PF01546">
    <property type="entry name" value="Peptidase_M20"/>
    <property type="match status" value="1"/>
</dbReference>
<dbReference type="InterPro" id="IPR001261">
    <property type="entry name" value="ArgE/DapE_CS"/>
</dbReference>
<evidence type="ECO:0000256" key="4">
    <source>
        <dbReference type="ARBA" id="ARBA00022801"/>
    </source>
</evidence>
<evidence type="ECO:0000313" key="9">
    <source>
        <dbReference type="Proteomes" id="UP001163328"/>
    </source>
</evidence>
<dbReference type="Gene3D" id="3.40.630.10">
    <property type="entry name" value="Zn peptidases"/>
    <property type="match status" value="1"/>
</dbReference>
<keyword evidence="4" id="KW-0378">Hydrolase</keyword>
<dbReference type="Gene3D" id="1.10.150.900">
    <property type="match status" value="1"/>
</dbReference>